<evidence type="ECO:0000256" key="5">
    <source>
        <dbReference type="ARBA" id="ARBA00022622"/>
    </source>
</evidence>
<accession>A0A2J5I6Z4</accession>
<keyword evidence="6 10" id="KW-0732">Signal</keyword>
<reference evidence="13" key="1">
    <citation type="submission" date="2017-12" db="EMBL/GenBank/DDBJ databases">
        <authorList>
            <consortium name="DOE Joint Genome Institute"/>
            <person name="Mondo S.J."/>
            <person name="Kjaerbolling I."/>
            <person name="Vesth T.C."/>
            <person name="Frisvad J.C."/>
            <person name="Nybo J.L."/>
            <person name="Theobald S."/>
            <person name="Kuo A."/>
            <person name="Bowyer P."/>
            <person name="Matsuda Y."/>
            <person name="Lyhne E.K."/>
            <person name="Kogle M.E."/>
            <person name="Clum A."/>
            <person name="Lipzen A."/>
            <person name="Salamov A."/>
            <person name="Ngan C.Y."/>
            <person name="Daum C."/>
            <person name="Chiniquy J."/>
            <person name="Barry K."/>
            <person name="LaButti K."/>
            <person name="Haridas S."/>
            <person name="Simmons B.A."/>
            <person name="Magnuson J.K."/>
            <person name="Mortensen U.H."/>
            <person name="Larsen T.O."/>
            <person name="Grigoriev I.V."/>
            <person name="Baker S.E."/>
            <person name="Andersen M.R."/>
            <person name="Nordberg H.P."/>
            <person name="Cantor M.N."/>
            <person name="Hua S.X."/>
        </authorList>
    </citation>
    <scope>NUCLEOTIDE SEQUENCE [LARGE SCALE GENOMIC DNA]</scope>
    <source>
        <strain evidence="13">IBT 19404</strain>
    </source>
</reference>
<keyword evidence="7" id="KW-1015">Disulfide bond</keyword>
<dbReference type="GO" id="GO:0098552">
    <property type="term" value="C:side of membrane"/>
    <property type="evidence" value="ECO:0007669"/>
    <property type="project" value="UniProtKB-KW"/>
</dbReference>
<protein>
    <recommendedName>
        <fullName evidence="11">CFEM domain-containing protein</fullName>
    </recommendedName>
</protein>
<evidence type="ECO:0000256" key="2">
    <source>
        <dbReference type="ARBA" id="ARBA00004613"/>
    </source>
</evidence>
<keyword evidence="5" id="KW-0472">Membrane</keyword>
<dbReference type="Proteomes" id="UP000235023">
    <property type="component" value="Unassembled WGS sequence"/>
</dbReference>
<keyword evidence="4" id="KW-0964">Secreted</keyword>
<gene>
    <name evidence="12" type="ORF">BDW42DRAFT_190529</name>
</gene>
<feature type="compositionally biased region" description="Pro residues" evidence="9">
    <location>
        <begin position="243"/>
        <end position="254"/>
    </location>
</feature>
<keyword evidence="5" id="KW-0325">Glycoprotein</keyword>
<feature type="compositionally biased region" description="Low complexity" evidence="9">
    <location>
        <begin position="255"/>
        <end position="264"/>
    </location>
</feature>
<feature type="domain" description="CFEM" evidence="11">
    <location>
        <begin position="414"/>
        <end position="478"/>
    </location>
</feature>
<evidence type="ECO:0000256" key="6">
    <source>
        <dbReference type="ARBA" id="ARBA00022729"/>
    </source>
</evidence>
<evidence type="ECO:0000256" key="10">
    <source>
        <dbReference type="SAM" id="SignalP"/>
    </source>
</evidence>
<feature type="signal peptide" evidence="10">
    <location>
        <begin position="1"/>
        <end position="16"/>
    </location>
</feature>
<feature type="chain" id="PRO_5014364837" description="CFEM domain-containing protein" evidence="10">
    <location>
        <begin position="17"/>
        <end position="629"/>
    </location>
</feature>
<keyword evidence="5" id="KW-0336">GPI-anchor</keyword>
<proteinExistence type="inferred from homology"/>
<feature type="region of interest" description="Disordered" evidence="9">
    <location>
        <begin position="585"/>
        <end position="604"/>
    </location>
</feature>
<keyword evidence="13" id="KW-1185">Reference proteome</keyword>
<dbReference type="EMBL" id="KZ559502">
    <property type="protein sequence ID" value="PLN85746.1"/>
    <property type="molecule type" value="Genomic_DNA"/>
</dbReference>
<feature type="region of interest" description="Disordered" evidence="9">
    <location>
        <begin position="182"/>
        <end position="276"/>
    </location>
</feature>
<dbReference type="InterPro" id="IPR008427">
    <property type="entry name" value="Extracellular_membr_CFEM_dom"/>
</dbReference>
<evidence type="ECO:0000256" key="8">
    <source>
        <dbReference type="ARBA" id="ARBA00023288"/>
    </source>
</evidence>
<evidence type="ECO:0000313" key="12">
    <source>
        <dbReference type="EMBL" id="PLN85746.1"/>
    </source>
</evidence>
<evidence type="ECO:0000256" key="4">
    <source>
        <dbReference type="ARBA" id="ARBA00022525"/>
    </source>
</evidence>
<evidence type="ECO:0000256" key="1">
    <source>
        <dbReference type="ARBA" id="ARBA00004589"/>
    </source>
</evidence>
<dbReference type="AlphaFoldDB" id="A0A2J5I6Z4"/>
<feature type="compositionally biased region" description="Pro residues" evidence="9">
    <location>
        <begin position="224"/>
        <end position="234"/>
    </location>
</feature>
<evidence type="ECO:0000256" key="3">
    <source>
        <dbReference type="ARBA" id="ARBA00010031"/>
    </source>
</evidence>
<sequence>MRAIALISFLPLATLAHPEGLWWGTDTCFNSPDNTDNECSDYQRAGFDWSDLADGAFSSYGGFDFSGFMSGIGFGGSASEGRWIWGKLSRSSATSLVISAGADVSAFSITNLQISTSIETEIYIVYGMPDGSICRDTAWCSSDPEDVSNDQCGGAISVGFELPEYSDSEDCDLGIHLIDFDCSPGPKPPGGGHDHHHPSPLPTPSPPSLPSPPVPGLPGTSTPVIPPPAIPTPVIPSQGTTPPVGPIVTPPVPTSIPGQIHPPSSSGPPSPPEDQTTTVVTYETVTTCPVTNTITSGASVTTEVSTTVSTITLTSTSTICTRCAHPPTPGVPTGVNPTSAAPPPPAHTTTVVTYETVTTCPVTKTITAGSTTSTSVYTTVSTVTLTSTNTIIHPTSAPSSPPNHPPSSPPLPPSECPTVVPKCINTWLDLPKCDSNADTACFCPSTDFTNKVISCIQAWGSSAAEIQSSLSYFTGICAAFVPTNPGIVTAVPTTITLGPVPAPKPTAVAPLPNGAPPAPAPAPAPCTTLTYSTYTVTVPQVGFSTSAGTSTTVVGLIPGPAAPTGVTPGGTATRIPNPWTASSTLATHRGASSTGVAGPTETPPILSNGGAKTVVSVWAVGVAVLVGLI</sequence>
<evidence type="ECO:0000313" key="13">
    <source>
        <dbReference type="Proteomes" id="UP000235023"/>
    </source>
</evidence>
<keyword evidence="8" id="KW-0449">Lipoprotein</keyword>
<dbReference type="GO" id="GO:0005576">
    <property type="term" value="C:extracellular region"/>
    <property type="evidence" value="ECO:0007669"/>
    <property type="project" value="UniProtKB-SubCell"/>
</dbReference>
<feature type="region of interest" description="Disordered" evidence="9">
    <location>
        <begin position="391"/>
        <end position="415"/>
    </location>
</feature>
<organism evidence="12 13">
    <name type="scientific">Aspergillus taichungensis</name>
    <dbReference type="NCBI Taxonomy" id="482145"/>
    <lineage>
        <taxon>Eukaryota</taxon>
        <taxon>Fungi</taxon>
        <taxon>Dikarya</taxon>
        <taxon>Ascomycota</taxon>
        <taxon>Pezizomycotina</taxon>
        <taxon>Eurotiomycetes</taxon>
        <taxon>Eurotiomycetidae</taxon>
        <taxon>Eurotiales</taxon>
        <taxon>Aspergillaceae</taxon>
        <taxon>Aspergillus</taxon>
        <taxon>Aspergillus subgen. Circumdati</taxon>
    </lineage>
</organism>
<evidence type="ECO:0000259" key="11">
    <source>
        <dbReference type="Pfam" id="PF05730"/>
    </source>
</evidence>
<name>A0A2J5I6Z4_9EURO</name>
<feature type="compositionally biased region" description="Pro residues" evidence="9">
    <location>
        <begin position="399"/>
        <end position="415"/>
    </location>
</feature>
<evidence type="ECO:0000256" key="9">
    <source>
        <dbReference type="SAM" id="MobiDB-lite"/>
    </source>
</evidence>
<feature type="compositionally biased region" description="Pro residues" evidence="9">
    <location>
        <begin position="199"/>
        <end position="216"/>
    </location>
</feature>
<dbReference type="Pfam" id="PF05730">
    <property type="entry name" value="CFEM"/>
    <property type="match status" value="1"/>
</dbReference>
<comment type="similarity">
    <text evidence="3">Belongs to the RBT5 family.</text>
</comment>
<evidence type="ECO:0000256" key="7">
    <source>
        <dbReference type="ARBA" id="ARBA00023157"/>
    </source>
</evidence>
<comment type="subcellular location">
    <subcellularLocation>
        <location evidence="1">Membrane</location>
        <topology evidence="1">Lipid-anchor</topology>
        <topology evidence="1">GPI-anchor</topology>
    </subcellularLocation>
    <subcellularLocation>
        <location evidence="2">Secreted</location>
    </subcellularLocation>
</comment>
<dbReference type="OrthoDB" id="5431405at2759"/>
<feature type="compositionally biased region" description="Polar residues" evidence="9">
    <location>
        <begin position="585"/>
        <end position="595"/>
    </location>
</feature>